<comment type="caution">
    <text evidence="2">The sequence shown here is derived from an EMBL/GenBank/DDBJ whole genome shotgun (WGS) entry which is preliminary data.</text>
</comment>
<dbReference type="Proteomes" id="UP001595075">
    <property type="component" value="Unassembled WGS sequence"/>
</dbReference>
<feature type="compositionally biased region" description="Basic and acidic residues" evidence="1">
    <location>
        <begin position="79"/>
        <end position="92"/>
    </location>
</feature>
<accession>A0ABR4D0U0</accession>
<sequence length="138" mass="15649">MTGNGNLVWGGFEKGNVTVCRTKRRGTFAKERRGKESSEVKAGAIVRAGRLGSVRLPEPGEQSFLKIEKHQTPSRHRGLRDDTEEAKTDRNHSSWRHWNLRHRNLGTSLVAIEEDFPHTANGGPMFWVPMILTHTWPP</sequence>
<organism evidence="2 3">
    <name type="scientific">Oculimacula yallundae</name>
    <dbReference type="NCBI Taxonomy" id="86028"/>
    <lineage>
        <taxon>Eukaryota</taxon>
        <taxon>Fungi</taxon>
        <taxon>Dikarya</taxon>
        <taxon>Ascomycota</taxon>
        <taxon>Pezizomycotina</taxon>
        <taxon>Leotiomycetes</taxon>
        <taxon>Helotiales</taxon>
        <taxon>Ploettnerulaceae</taxon>
        <taxon>Oculimacula</taxon>
    </lineage>
</organism>
<evidence type="ECO:0000313" key="3">
    <source>
        <dbReference type="Proteomes" id="UP001595075"/>
    </source>
</evidence>
<evidence type="ECO:0000313" key="2">
    <source>
        <dbReference type="EMBL" id="KAL2075757.1"/>
    </source>
</evidence>
<dbReference type="EMBL" id="JAZHXI010000001">
    <property type="protein sequence ID" value="KAL2075757.1"/>
    <property type="molecule type" value="Genomic_DNA"/>
</dbReference>
<protein>
    <submittedName>
        <fullName evidence="2">Uncharacterized protein</fullName>
    </submittedName>
</protein>
<proteinExistence type="predicted"/>
<gene>
    <name evidence="2" type="ORF">VTL71DRAFT_700</name>
</gene>
<feature type="region of interest" description="Disordered" evidence="1">
    <location>
        <begin position="69"/>
        <end position="93"/>
    </location>
</feature>
<keyword evidence="3" id="KW-1185">Reference proteome</keyword>
<evidence type="ECO:0000256" key="1">
    <source>
        <dbReference type="SAM" id="MobiDB-lite"/>
    </source>
</evidence>
<reference evidence="2 3" key="1">
    <citation type="journal article" date="2024" name="Commun. Biol.">
        <title>Comparative genomic analysis of thermophilic fungi reveals convergent evolutionary adaptations and gene losses.</title>
        <authorList>
            <person name="Steindorff A.S."/>
            <person name="Aguilar-Pontes M.V."/>
            <person name="Robinson A.J."/>
            <person name="Andreopoulos B."/>
            <person name="LaButti K."/>
            <person name="Kuo A."/>
            <person name="Mondo S."/>
            <person name="Riley R."/>
            <person name="Otillar R."/>
            <person name="Haridas S."/>
            <person name="Lipzen A."/>
            <person name="Grimwood J."/>
            <person name="Schmutz J."/>
            <person name="Clum A."/>
            <person name="Reid I.D."/>
            <person name="Moisan M.C."/>
            <person name="Butler G."/>
            <person name="Nguyen T.T.M."/>
            <person name="Dewar K."/>
            <person name="Conant G."/>
            <person name="Drula E."/>
            <person name="Henrissat B."/>
            <person name="Hansel C."/>
            <person name="Singer S."/>
            <person name="Hutchinson M.I."/>
            <person name="de Vries R.P."/>
            <person name="Natvig D.O."/>
            <person name="Powell A.J."/>
            <person name="Tsang A."/>
            <person name="Grigoriev I.V."/>
        </authorList>
    </citation>
    <scope>NUCLEOTIDE SEQUENCE [LARGE SCALE GENOMIC DNA]</scope>
    <source>
        <strain evidence="2 3">CBS 494.80</strain>
    </source>
</reference>
<name>A0ABR4D0U0_9HELO</name>